<dbReference type="InterPro" id="IPR036866">
    <property type="entry name" value="RibonucZ/Hydroxyglut_hydro"/>
</dbReference>
<organism evidence="2 3">
    <name type="scientific">Kaistia geumhonensis</name>
    <dbReference type="NCBI Taxonomy" id="410839"/>
    <lineage>
        <taxon>Bacteria</taxon>
        <taxon>Pseudomonadati</taxon>
        <taxon>Pseudomonadota</taxon>
        <taxon>Alphaproteobacteria</taxon>
        <taxon>Hyphomicrobiales</taxon>
        <taxon>Kaistiaceae</taxon>
        <taxon>Kaistia</taxon>
    </lineage>
</organism>
<evidence type="ECO:0000313" key="2">
    <source>
        <dbReference type="EMBL" id="MDQ0516167.1"/>
    </source>
</evidence>
<dbReference type="Gene3D" id="3.60.15.10">
    <property type="entry name" value="Ribonuclease Z/Hydroxyacylglutathione hydrolase-like"/>
    <property type="match status" value="1"/>
</dbReference>
<evidence type="ECO:0000313" key="3">
    <source>
        <dbReference type="Proteomes" id="UP001223743"/>
    </source>
</evidence>
<dbReference type="EMBL" id="JAUSWJ010000001">
    <property type="protein sequence ID" value="MDQ0516167.1"/>
    <property type="molecule type" value="Genomic_DNA"/>
</dbReference>
<proteinExistence type="predicted"/>
<protein>
    <submittedName>
        <fullName evidence="2">L-ascorbate metabolism protein UlaG (Beta-lactamase superfamily)</fullName>
    </submittedName>
</protein>
<sequence length="276" mass="29656">MRIERRPGFPKPGEPGLFWLGQAGFWIETGRHRILIDPYLSDSLARKYAGRANDHRRMMPPPVAVADLPRPDLVLVTHAHTDHMDGETLRPLAERHPGLPFIVPAAKLATARERIGSDALLLPAEADTRIEPVPGIAVTVFPAAHETRERDADGRDLFLGYGIEAEGLSVYHSGDTIPFDGLAERLARFAPDIALLPVNGRDAERLAAGIPGNMTLGEAIDCARQAGAAFLVPHHFGLFAFNTIDESVIDGASKAISSPAIAKPVAGETLAVLLDG</sequence>
<evidence type="ECO:0000259" key="1">
    <source>
        <dbReference type="Pfam" id="PF12706"/>
    </source>
</evidence>
<comment type="caution">
    <text evidence="2">The sequence shown here is derived from an EMBL/GenBank/DDBJ whole genome shotgun (WGS) entry which is preliminary data.</text>
</comment>
<dbReference type="RefSeq" id="WP_266279955.1">
    <property type="nucleotide sequence ID" value="NZ_JAPKNF010000001.1"/>
</dbReference>
<keyword evidence="3" id="KW-1185">Reference proteome</keyword>
<dbReference type="Proteomes" id="UP001223743">
    <property type="component" value="Unassembled WGS sequence"/>
</dbReference>
<accession>A0ABU0M5F7</accession>
<dbReference type="SUPFAM" id="SSF56281">
    <property type="entry name" value="Metallo-hydrolase/oxidoreductase"/>
    <property type="match status" value="1"/>
</dbReference>
<dbReference type="PANTHER" id="PTHR43546">
    <property type="entry name" value="UPF0173 METAL-DEPENDENT HYDROLASE MJ1163-RELATED"/>
    <property type="match status" value="1"/>
</dbReference>
<name>A0ABU0M5F7_9HYPH</name>
<gene>
    <name evidence="2" type="ORF">QO015_001780</name>
</gene>
<reference evidence="2 3" key="1">
    <citation type="submission" date="2023-07" db="EMBL/GenBank/DDBJ databases">
        <title>Genomic Encyclopedia of Type Strains, Phase IV (KMG-IV): sequencing the most valuable type-strain genomes for metagenomic binning, comparative biology and taxonomic classification.</title>
        <authorList>
            <person name="Goeker M."/>
        </authorList>
    </citation>
    <scope>NUCLEOTIDE SEQUENCE [LARGE SCALE GENOMIC DNA]</scope>
    <source>
        <strain evidence="2 3">B1-1</strain>
    </source>
</reference>
<dbReference type="InterPro" id="IPR001279">
    <property type="entry name" value="Metallo-B-lactamas"/>
</dbReference>
<dbReference type="Pfam" id="PF12706">
    <property type="entry name" value="Lactamase_B_2"/>
    <property type="match status" value="1"/>
</dbReference>
<dbReference type="InterPro" id="IPR050114">
    <property type="entry name" value="UPF0173_UPF0282_UlaG_hydrolase"/>
</dbReference>
<feature type="domain" description="Metallo-beta-lactamase" evidence="1">
    <location>
        <begin position="32"/>
        <end position="236"/>
    </location>
</feature>